<dbReference type="Proteomes" id="UP000187209">
    <property type="component" value="Unassembled WGS sequence"/>
</dbReference>
<dbReference type="InterPro" id="IPR000504">
    <property type="entry name" value="RRM_dom"/>
</dbReference>
<evidence type="ECO:0000256" key="1">
    <source>
        <dbReference type="PROSITE-ProRule" id="PRU00047"/>
    </source>
</evidence>
<dbReference type="InterPro" id="IPR050907">
    <property type="entry name" value="SRSF"/>
</dbReference>
<reference evidence="5 6" key="1">
    <citation type="submission" date="2016-11" db="EMBL/GenBank/DDBJ databases">
        <title>The macronuclear genome of Stentor coeruleus: a giant cell with tiny introns.</title>
        <authorList>
            <person name="Slabodnick M."/>
            <person name="Ruby J.G."/>
            <person name="Reiff S.B."/>
            <person name="Swart E.C."/>
            <person name="Gosai S."/>
            <person name="Prabakaran S."/>
            <person name="Witkowska E."/>
            <person name="Larue G.E."/>
            <person name="Fisher S."/>
            <person name="Freeman R.M."/>
            <person name="Gunawardena J."/>
            <person name="Chu W."/>
            <person name="Stover N.A."/>
            <person name="Gregory B.D."/>
            <person name="Nowacki M."/>
            <person name="Derisi J."/>
            <person name="Roy S.W."/>
            <person name="Marshall W.F."/>
            <person name="Sood P."/>
        </authorList>
    </citation>
    <scope>NUCLEOTIDE SEQUENCE [LARGE SCALE GENOMIC DNA]</scope>
    <source>
        <strain evidence="5">WM001</strain>
    </source>
</reference>
<evidence type="ECO:0008006" key="7">
    <source>
        <dbReference type="Google" id="ProtNLM"/>
    </source>
</evidence>
<evidence type="ECO:0000313" key="6">
    <source>
        <dbReference type="Proteomes" id="UP000187209"/>
    </source>
</evidence>
<organism evidence="5 6">
    <name type="scientific">Stentor coeruleus</name>
    <dbReference type="NCBI Taxonomy" id="5963"/>
    <lineage>
        <taxon>Eukaryota</taxon>
        <taxon>Sar</taxon>
        <taxon>Alveolata</taxon>
        <taxon>Ciliophora</taxon>
        <taxon>Postciliodesmatophora</taxon>
        <taxon>Heterotrichea</taxon>
        <taxon>Heterotrichida</taxon>
        <taxon>Stentoridae</taxon>
        <taxon>Stentor</taxon>
    </lineage>
</organism>
<dbReference type="SMART" id="SM00360">
    <property type="entry name" value="RRM"/>
    <property type="match status" value="1"/>
</dbReference>
<dbReference type="InterPro" id="IPR036875">
    <property type="entry name" value="Znf_CCHC_sf"/>
</dbReference>
<evidence type="ECO:0000313" key="5">
    <source>
        <dbReference type="EMBL" id="OMJ68841.1"/>
    </source>
</evidence>
<dbReference type="CDD" id="cd00590">
    <property type="entry name" value="RRM_SF"/>
    <property type="match status" value="1"/>
</dbReference>
<evidence type="ECO:0000259" key="4">
    <source>
        <dbReference type="PROSITE" id="PS50158"/>
    </source>
</evidence>
<sequence length="162" mass="18607">MSLFIGNIPRNTAAPDLHTLFTRYGSCSVDHKGSFAFIDFDHLKSAEIAITELQGKLIQGNPLNIEWSKKTKKKSKLPEPSNTSRNLTKNEIECYLCRKQGHISKDCRFRKENSKGHILQYEESIILDELRKNSPECCRYRIKSPSRYAQVAQSSFNIVKLE</sequence>
<feature type="domain" description="RRM" evidence="3">
    <location>
        <begin position="1"/>
        <end position="70"/>
    </location>
</feature>
<dbReference type="Gene3D" id="4.10.60.10">
    <property type="entry name" value="Zinc finger, CCHC-type"/>
    <property type="match status" value="1"/>
</dbReference>
<dbReference type="OrthoDB" id="6033at2759"/>
<dbReference type="EMBL" id="MPUH01001274">
    <property type="protein sequence ID" value="OMJ68841.1"/>
    <property type="molecule type" value="Genomic_DNA"/>
</dbReference>
<comment type="caution">
    <text evidence="5">The sequence shown here is derived from an EMBL/GenBank/DDBJ whole genome shotgun (WGS) entry which is preliminary data.</text>
</comment>
<dbReference type="InterPro" id="IPR012677">
    <property type="entry name" value="Nucleotide-bd_a/b_plait_sf"/>
</dbReference>
<accession>A0A1R2AWD8</accession>
<dbReference type="Pfam" id="PF00076">
    <property type="entry name" value="RRM_1"/>
    <property type="match status" value="1"/>
</dbReference>
<dbReference type="InterPro" id="IPR035979">
    <property type="entry name" value="RBD_domain_sf"/>
</dbReference>
<evidence type="ECO:0000259" key="3">
    <source>
        <dbReference type="PROSITE" id="PS50102"/>
    </source>
</evidence>
<dbReference type="AlphaFoldDB" id="A0A1R2AWD8"/>
<dbReference type="InterPro" id="IPR001878">
    <property type="entry name" value="Znf_CCHC"/>
</dbReference>
<dbReference type="Gene3D" id="3.30.70.330">
    <property type="match status" value="1"/>
</dbReference>
<keyword evidence="1" id="KW-0863">Zinc-finger</keyword>
<keyword evidence="1" id="KW-0479">Metal-binding</keyword>
<protein>
    <recommendedName>
        <fullName evidence="7">CCHC-type domain-containing protein</fullName>
    </recommendedName>
</protein>
<dbReference type="GO" id="GO:0003723">
    <property type="term" value="F:RNA binding"/>
    <property type="evidence" value="ECO:0007669"/>
    <property type="project" value="UniProtKB-UniRule"/>
</dbReference>
<dbReference type="SUPFAM" id="SSF54928">
    <property type="entry name" value="RNA-binding domain, RBD"/>
    <property type="match status" value="1"/>
</dbReference>
<dbReference type="PANTHER" id="PTHR23147">
    <property type="entry name" value="SERINE/ARGININE RICH SPLICING FACTOR"/>
    <property type="match status" value="1"/>
</dbReference>
<name>A0A1R2AWD8_9CILI</name>
<feature type="domain" description="CCHC-type" evidence="4">
    <location>
        <begin position="94"/>
        <end position="108"/>
    </location>
</feature>
<keyword evidence="2" id="KW-0694">RNA-binding</keyword>
<dbReference type="SUPFAM" id="SSF57756">
    <property type="entry name" value="Retrovirus zinc finger-like domains"/>
    <property type="match status" value="1"/>
</dbReference>
<dbReference type="PROSITE" id="PS50102">
    <property type="entry name" value="RRM"/>
    <property type="match status" value="1"/>
</dbReference>
<dbReference type="PROSITE" id="PS50158">
    <property type="entry name" value="ZF_CCHC"/>
    <property type="match status" value="1"/>
</dbReference>
<proteinExistence type="predicted"/>
<evidence type="ECO:0000256" key="2">
    <source>
        <dbReference type="PROSITE-ProRule" id="PRU00176"/>
    </source>
</evidence>
<keyword evidence="6" id="KW-1185">Reference proteome</keyword>
<dbReference type="GO" id="GO:0008270">
    <property type="term" value="F:zinc ion binding"/>
    <property type="evidence" value="ECO:0007669"/>
    <property type="project" value="UniProtKB-KW"/>
</dbReference>
<keyword evidence="1" id="KW-0862">Zinc</keyword>
<gene>
    <name evidence="5" type="ORF">SteCoe_33599</name>
</gene>